<sequence>MNTLMKDHFNFVWAKGIRRPNEKAWTLFRKIRFKVALNLRLSSTPAYSALSSAWNDWRAGKRLVFQGKDLVGKPGYWTANPSPGAGVEDEGRTSVFRNPEACGLVPCNRAD</sequence>
<organism evidence="1 2">
    <name type="scientific">Roridomyces roridus</name>
    <dbReference type="NCBI Taxonomy" id="1738132"/>
    <lineage>
        <taxon>Eukaryota</taxon>
        <taxon>Fungi</taxon>
        <taxon>Dikarya</taxon>
        <taxon>Basidiomycota</taxon>
        <taxon>Agaricomycotina</taxon>
        <taxon>Agaricomycetes</taxon>
        <taxon>Agaricomycetidae</taxon>
        <taxon>Agaricales</taxon>
        <taxon>Marasmiineae</taxon>
        <taxon>Mycenaceae</taxon>
        <taxon>Roridomyces</taxon>
    </lineage>
</organism>
<accession>A0AAD7F9L2</accession>
<evidence type="ECO:0000313" key="2">
    <source>
        <dbReference type="Proteomes" id="UP001221142"/>
    </source>
</evidence>
<dbReference type="AlphaFoldDB" id="A0AAD7F9L2"/>
<dbReference type="Proteomes" id="UP001221142">
    <property type="component" value="Unassembled WGS sequence"/>
</dbReference>
<protein>
    <submittedName>
        <fullName evidence="1">Uncharacterized protein</fullName>
    </submittedName>
</protein>
<name>A0AAD7F9L2_9AGAR</name>
<comment type="caution">
    <text evidence="1">The sequence shown here is derived from an EMBL/GenBank/DDBJ whole genome shotgun (WGS) entry which is preliminary data.</text>
</comment>
<proteinExistence type="predicted"/>
<gene>
    <name evidence="1" type="ORF">FB45DRAFT_1037691</name>
</gene>
<reference evidence="1" key="1">
    <citation type="submission" date="2023-03" db="EMBL/GenBank/DDBJ databases">
        <title>Massive genome expansion in bonnet fungi (Mycena s.s.) driven by repeated elements and novel gene families across ecological guilds.</title>
        <authorList>
            <consortium name="Lawrence Berkeley National Laboratory"/>
            <person name="Harder C.B."/>
            <person name="Miyauchi S."/>
            <person name="Viragh M."/>
            <person name="Kuo A."/>
            <person name="Thoen E."/>
            <person name="Andreopoulos B."/>
            <person name="Lu D."/>
            <person name="Skrede I."/>
            <person name="Drula E."/>
            <person name="Henrissat B."/>
            <person name="Morin E."/>
            <person name="Kohler A."/>
            <person name="Barry K."/>
            <person name="LaButti K."/>
            <person name="Morin E."/>
            <person name="Salamov A."/>
            <person name="Lipzen A."/>
            <person name="Mereny Z."/>
            <person name="Hegedus B."/>
            <person name="Baldrian P."/>
            <person name="Stursova M."/>
            <person name="Weitz H."/>
            <person name="Taylor A."/>
            <person name="Grigoriev I.V."/>
            <person name="Nagy L.G."/>
            <person name="Martin F."/>
            <person name="Kauserud H."/>
        </authorList>
    </citation>
    <scope>NUCLEOTIDE SEQUENCE</scope>
    <source>
        <strain evidence="1">9284</strain>
    </source>
</reference>
<dbReference type="EMBL" id="JARKIF010000034">
    <property type="protein sequence ID" value="KAJ7610787.1"/>
    <property type="molecule type" value="Genomic_DNA"/>
</dbReference>
<keyword evidence="2" id="KW-1185">Reference proteome</keyword>
<evidence type="ECO:0000313" key="1">
    <source>
        <dbReference type="EMBL" id="KAJ7610787.1"/>
    </source>
</evidence>